<gene>
    <name evidence="2" type="ORF">PUN28_008018</name>
</gene>
<name>A0AAW2G1X5_9HYME</name>
<dbReference type="AlphaFoldDB" id="A0AAW2G1X5"/>
<dbReference type="Proteomes" id="UP001430953">
    <property type="component" value="Unassembled WGS sequence"/>
</dbReference>
<dbReference type="InterPro" id="IPR004119">
    <property type="entry name" value="EcKL"/>
</dbReference>
<accession>A0AAW2G1X5</accession>
<evidence type="ECO:0000313" key="2">
    <source>
        <dbReference type="EMBL" id="KAL0120046.1"/>
    </source>
</evidence>
<feature type="domain" description="CHK kinase-like" evidence="1">
    <location>
        <begin position="118"/>
        <end position="312"/>
    </location>
</feature>
<organism evidence="2 3">
    <name type="scientific">Cardiocondyla obscurior</name>
    <dbReference type="NCBI Taxonomy" id="286306"/>
    <lineage>
        <taxon>Eukaryota</taxon>
        <taxon>Metazoa</taxon>
        <taxon>Ecdysozoa</taxon>
        <taxon>Arthropoda</taxon>
        <taxon>Hexapoda</taxon>
        <taxon>Insecta</taxon>
        <taxon>Pterygota</taxon>
        <taxon>Neoptera</taxon>
        <taxon>Endopterygota</taxon>
        <taxon>Hymenoptera</taxon>
        <taxon>Apocrita</taxon>
        <taxon>Aculeata</taxon>
        <taxon>Formicoidea</taxon>
        <taxon>Formicidae</taxon>
        <taxon>Myrmicinae</taxon>
        <taxon>Cardiocondyla</taxon>
    </lineage>
</organism>
<dbReference type="SMART" id="SM00587">
    <property type="entry name" value="CHK"/>
    <property type="match status" value="1"/>
</dbReference>
<reference evidence="2 3" key="1">
    <citation type="submission" date="2023-03" db="EMBL/GenBank/DDBJ databases">
        <title>High recombination rates correlate with genetic variation in Cardiocondyla obscurior ants.</title>
        <authorList>
            <person name="Errbii M."/>
        </authorList>
    </citation>
    <scope>NUCLEOTIDE SEQUENCE [LARGE SCALE GENOMIC DNA]</scope>
    <source>
        <strain evidence="2">Alpha-2009</strain>
        <tissue evidence="2">Whole body</tissue>
    </source>
</reference>
<dbReference type="SUPFAM" id="SSF56112">
    <property type="entry name" value="Protein kinase-like (PK-like)"/>
    <property type="match status" value="1"/>
</dbReference>
<dbReference type="PANTHER" id="PTHR11012">
    <property type="entry name" value="PROTEIN KINASE-LIKE DOMAIN-CONTAINING"/>
    <property type="match status" value="1"/>
</dbReference>
<dbReference type="Gene3D" id="3.90.1200.10">
    <property type="match status" value="1"/>
</dbReference>
<proteinExistence type="predicted"/>
<comment type="caution">
    <text evidence="2">The sequence shown here is derived from an EMBL/GenBank/DDBJ whole genome shotgun (WGS) entry which is preliminary data.</text>
</comment>
<sequence>MSQSDDFQEWIKTVMSKVIETFGPDIEGPRYEVDEPSDVLMSTMYYACVKFKNKLTGRNEEHSIILKRPIQMEVWRQMSGSEHQFHNEILFYRKYARAEEHFPRCFYVDEKPPADSIVALENVTKRGYYPCPRKFNAPLEYTLAAIREIGRFHGKGYAMKELQRENFFDIVGQLQDSRYGRIVDEFKLLINTQATRAVDYLRGHDHDVTFCDKAEALLSNAFDEVMMKTIKPSEPLSTLCHGDFALGNILFKEENAGRYSAMLIDFGLFRYSTPVVDLSTYLCLCCSNEIRRAKFSEIMQAYHDALKSYLQDAGVWNAEKYSYDVLLDNFKSGGLFGFAIASFFLPELTGHCQTNQQEILDWGSEASLKFLKEKGGDEISKILADMLLHLKDLDCLKNFL</sequence>
<dbReference type="PANTHER" id="PTHR11012:SF8">
    <property type="entry name" value="JUVENILE HORMONE-INDUCIBLE PROTEIN 26"/>
    <property type="match status" value="1"/>
</dbReference>
<dbReference type="InterPro" id="IPR015897">
    <property type="entry name" value="CHK_kinase-like"/>
</dbReference>
<protein>
    <recommendedName>
        <fullName evidence="1">CHK kinase-like domain-containing protein</fullName>
    </recommendedName>
</protein>
<evidence type="ECO:0000259" key="1">
    <source>
        <dbReference type="SMART" id="SM00587"/>
    </source>
</evidence>
<dbReference type="Pfam" id="PF02958">
    <property type="entry name" value="EcKL"/>
    <property type="match status" value="1"/>
</dbReference>
<keyword evidence="3" id="KW-1185">Reference proteome</keyword>
<dbReference type="EMBL" id="JADYXP020000007">
    <property type="protein sequence ID" value="KAL0120046.1"/>
    <property type="molecule type" value="Genomic_DNA"/>
</dbReference>
<evidence type="ECO:0000313" key="3">
    <source>
        <dbReference type="Proteomes" id="UP001430953"/>
    </source>
</evidence>
<dbReference type="InterPro" id="IPR011009">
    <property type="entry name" value="Kinase-like_dom_sf"/>
</dbReference>